<dbReference type="HAMAP" id="MF_01008">
    <property type="entry name" value="MraZ"/>
    <property type="match status" value="1"/>
</dbReference>
<gene>
    <name evidence="7" type="primary">mraZ</name>
    <name evidence="9" type="ORF">A3K06_02950</name>
</gene>
<proteinExistence type="inferred from homology"/>
<keyword evidence="5 7" id="KW-0238">DNA-binding</keyword>
<dbReference type="AlphaFoldDB" id="A0A1F5NC14"/>
<dbReference type="NCBIfam" id="TIGR00242">
    <property type="entry name" value="division/cell wall cluster transcriptional repressor MraZ"/>
    <property type="match status" value="1"/>
</dbReference>
<dbReference type="EMBL" id="MFEG01000034">
    <property type="protein sequence ID" value="OGE75123.1"/>
    <property type="molecule type" value="Genomic_DNA"/>
</dbReference>
<dbReference type="InterPro" id="IPR037914">
    <property type="entry name" value="SpoVT-AbrB_sf"/>
</dbReference>
<comment type="subunit">
    <text evidence="7">Forms oligomers.</text>
</comment>
<evidence type="ECO:0000256" key="5">
    <source>
        <dbReference type="ARBA" id="ARBA00023125"/>
    </source>
</evidence>
<evidence type="ECO:0000256" key="4">
    <source>
        <dbReference type="ARBA" id="ARBA00023015"/>
    </source>
</evidence>
<dbReference type="GO" id="GO:2000143">
    <property type="term" value="P:negative regulation of DNA-templated transcription initiation"/>
    <property type="evidence" value="ECO:0007669"/>
    <property type="project" value="TreeGrafter"/>
</dbReference>
<evidence type="ECO:0000313" key="9">
    <source>
        <dbReference type="EMBL" id="OGE75123.1"/>
    </source>
</evidence>
<dbReference type="PROSITE" id="PS51740">
    <property type="entry name" value="SPOVT_ABRB"/>
    <property type="match status" value="2"/>
</dbReference>
<dbReference type="InterPro" id="IPR020603">
    <property type="entry name" value="MraZ_dom"/>
</dbReference>
<feature type="domain" description="SpoVT-AbrB" evidence="8">
    <location>
        <begin position="5"/>
        <end position="47"/>
    </location>
</feature>
<sequence>MFIGEYSLTVDEKGRLSIPVKFRASLSRGAVVTRGLDSALFLYTAKEWENLAGKVANLPVSRANNRAFSRLTLAGAMDVEMDKQGRVILPDYLREFAGIRKKVVVAGLYNRLEIWDEERWKKYKKDTEKTSTDIAEQLEQLV</sequence>
<reference evidence="9 10" key="1">
    <citation type="journal article" date="2016" name="Nat. Commun.">
        <title>Thousands of microbial genomes shed light on interconnected biogeochemical processes in an aquifer system.</title>
        <authorList>
            <person name="Anantharaman K."/>
            <person name="Brown C.T."/>
            <person name="Hug L.A."/>
            <person name="Sharon I."/>
            <person name="Castelle C.J."/>
            <person name="Probst A.J."/>
            <person name="Thomas B.C."/>
            <person name="Singh A."/>
            <person name="Wilkins M.J."/>
            <person name="Karaoz U."/>
            <person name="Brodie E.L."/>
            <person name="Williams K.H."/>
            <person name="Hubbard S.S."/>
            <person name="Banfield J.F."/>
        </authorList>
    </citation>
    <scope>NUCLEOTIDE SEQUENCE [LARGE SCALE GENOMIC DNA]</scope>
</reference>
<accession>A0A1F5NC14</accession>
<dbReference type="SUPFAM" id="SSF89447">
    <property type="entry name" value="AbrB/MazE/MraZ-like"/>
    <property type="match status" value="1"/>
</dbReference>
<dbReference type="PANTHER" id="PTHR34701">
    <property type="entry name" value="TRANSCRIPTIONAL REGULATOR MRAZ"/>
    <property type="match status" value="1"/>
</dbReference>
<evidence type="ECO:0000256" key="1">
    <source>
        <dbReference type="ARBA" id="ARBA00013860"/>
    </source>
</evidence>
<dbReference type="PANTHER" id="PTHR34701:SF1">
    <property type="entry name" value="TRANSCRIPTIONAL REGULATOR MRAZ"/>
    <property type="match status" value="1"/>
</dbReference>
<keyword evidence="2 7" id="KW-0963">Cytoplasm</keyword>
<dbReference type="CDD" id="cd16321">
    <property type="entry name" value="MraZ_C"/>
    <property type="match status" value="1"/>
</dbReference>
<keyword evidence="9" id="KW-0131">Cell cycle</keyword>
<name>A0A1F5NC14_9BACT</name>
<dbReference type="Pfam" id="PF02381">
    <property type="entry name" value="MraZ"/>
    <property type="match status" value="2"/>
</dbReference>
<protein>
    <recommendedName>
        <fullName evidence="1 7">Transcriptional regulator MraZ</fullName>
    </recommendedName>
</protein>
<organism evidence="9 10">
    <name type="scientific">Candidatus Doudnabacteria bacterium RIFCSPHIGHO2_01_52_17</name>
    <dbReference type="NCBI Taxonomy" id="1817820"/>
    <lineage>
        <taxon>Bacteria</taxon>
        <taxon>Candidatus Doudnaibacteriota</taxon>
    </lineage>
</organism>
<dbReference type="Gene3D" id="3.40.1550.20">
    <property type="entry name" value="Transcriptional regulator MraZ domain"/>
    <property type="match status" value="1"/>
</dbReference>
<keyword evidence="4 7" id="KW-0805">Transcription regulation</keyword>
<dbReference type="GO" id="GO:0003700">
    <property type="term" value="F:DNA-binding transcription factor activity"/>
    <property type="evidence" value="ECO:0007669"/>
    <property type="project" value="UniProtKB-UniRule"/>
</dbReference>
<evidence type="ECO:0000259" key="8">
    <source>
        <dbReference type="PROSITE" id="PS51740"/>
    </source>
</evidence>
<evidence type="ECO:0000313" key="10">
    <source>
        <dbReference type="Proteomes" id="UP000176547"/>
    </source>
</evidence>
<evidence type="ECO:0000256" key="2">
    <source>
        <dbReference type="ARBA" id="ARBA00022490"/>
    </source>
</evidence>
<evidence type="ECO:0000256" key="7">
    <source>
        <dbReference type="HAMAP-Rule" id="MF_01008"/>
    </source>
</evidence>
<keyword evidence="9" id="KW-0132">Cell division</keyword>
<evidence type="ECO:0000256" key="6">
    <source>
        <dbReference type="ARBA" id="ARBA00023163"/>
    </source>
</evidence>
<dbReference type="GO" id="GO:0051301">
    <property type="term" value="P:cell division"/>
    <property type="evidence" value="ECO:0007669"/>
    <property type="project" value="UniProtKB-KW"/>
</dbReference>
<dbReference type="InterPro" id="IPR007159">
    <property type="entry name" value="SpoVT-AbrB_dom"/>
</dbReference>
<dbReference type="CDD" id="cd16320">
    <property type="entry name" value="MraZ_N"/>
    <property type="match status" value="1"/>
</dbReference>
<evidence type="ECO:0000256" key="3">
    <source>
        <dbReference type="ARBA" id="ARBA00022737"/>
    </source>
</evidence>
<dbReference type="InterPro" id="IPR035644">
    <property type="entry name" value="MraZ_C"/>
</dbReference>
<keyword evidence="3" id="KW-0677">Repeat</keyword>
<dbReference type="GO" id="GO:0009295">
    <property type="term" value="C:nucleoid"/>
    <property type="evidence" value="ECO:0007669"/>
    <property type="project" value="UniProtKB-SubCell"/>
</dbReference>
<dbReference type="InterPro" id="IPR035642">
    <property type="entry name" value="MraZ_N"/>
</dbReference>
<dbReference type="InterPro" id="IPR038619">
    <property type="entry name" value="MraZ_sf"/>
</dbReference>
<dbReference type="InterPro" id="IPR003444">
    <property type="entry name" value="MraZ"/>
</dbReference>
<comment type="caution">
    <text evidence="9">The sequence shown here is derived from an EMBL/GenBank/DDBJ whole genome shotgun (WGS) entry which is preliminary data.</text>
</comment>
<dbReference type="Proteomes" id="UP000176547">
    <property type="component" value="Unassembled WGS sequence"/>
</dbReference>
<keyword evidence="6 7" id="KW-0804">Transcription</keyword>
<comment type="similarity">
    <text evidence="7">Belongs to the MraZ family.</text>
</comment>
<comment type="subcellular location">
    <subcellularLocation>
        <location evidence="7">Cytoplasm</location>
        <location evidence="7">Nucleoid</location>
    </subcellularLocation>
</comment>
<dbReference type="GO" id="GO:0005737">
    <property type="term" value="C:cytoplasm"/>
    <property type="evidence" value="ECO:0007669"/>
    <property type="project" value="UniProtKB-UniRule"/>
</dbReference>
<feature type="domain" description="SpoVT-AbrB" evidence="8">
    <location>
        <begin position="76"/>
        <end position="119"/>
    </location>
</feature>
<dbReference type="GO" id="GO:0000976">
    <property type="term" value="F:transcription cis-regulatory region binding"/>
    <property type="evidence" value="ECO:0007669"/>
    <property type="project" value="TreeGrafter"/>
</dbReference>